<evidence type="ECO:0000313" key="3">
    <source>
        <dbReference type="Proteomes" id="UP001424741"/>
    </source>
</evidence>
<sequence>MPKRLAIVGTLYILAGLAAIWSIISQLMNSHVNFNLAILMLPVGIGLLNGKASSRGFAIFWVVLGYIGCALVALFGFFFPEDLTFTSGGEIIYGKDALPPTLAYVTAFTTLLLIIQLILRSPKVVAYCQGTRGTELPQDRQPLPKLARRHLVTSILVCISIPSVAYFLINPPQQSDSGYLHDVIESMDEIVHNIQSDEQHKLKIEIIDGFTSKGSKGGSKVQKRFFIKQGTPKELENFITLLNHRLNRELGQNHCEIDSQRFRANPAGCIDFTIHYTRGSRQGTIETSTSSESSYPFVVSIKAEEHSQ</sequence>
<dbReference type="EMBL" id="BAABRL010000006">
    <property type="protein sequence ID" value="GAA5495982.1"/>
    <property type="molecule type" value="Genomic_DNA"/>
</dbReference>
<reference evidence="2 3" key="1">
    <citation type="submission" date="2024-02" db="EMBL/GenBank/DDBJ databases">
        <title>Rubritalea halochordaticola NBRC 107102.</title>
        <authorList>
            <person name="Ichikawa N."/>
            <person name="Katano-Makiyama Y."/>
            <person name="Hidaka K."/>
        </authorList>
    </citation>
    <scope>NUCLEOTIDE SEQUENCE [LARGE SCALE GENOMIC DNA]</scope>
    <source>
        <strain evidence="2 3">NBRC 107102</strain>
    </source>
</reference>
<keyword evidence="3" id="KW-1185">Reference proteome</keyword>
<keyword evidence="1" id="KW-0472">Membrane</keyword>
<accession>A0ABP9V5T6</accession>
<organism evidence="2 3">
    <name type="scientific">Rubritalea halochordaticola</name>
    <dbReference type="NCBI Taxonomy" id="714537"/>
    <lineage>
        <taxon>Bacteria</taxon>
        <taxon>Pseudomonadati</taxon>
        <taxon>Verrucomicrobiota</taxon>
        <taxon>Verrucomicrobiia</taxon>
        <taxon>Verrucomicrobiales</taxon>
        <taxon>Rubritaleaceae</taxon>
        <taxon>Rubritalea</taxon>
    </lineage>
</organism>
<keyword evidence="1" id="KW-0812">Transmembrane</keyword>
<protein>
    <submittedName>
        <fullName evidence="2">Uncharacterized protein</fullName>
    </submittedName>
</protein>
<name>A0ABP9V5T6_9BACT</name>
<feature type="transmembrane region" description="Helical" evidence="1">
    <location>
        <begin position="150"/>
        <end position="169"/>
    </location>
</feature>
<keyword evidence="1" id="KW-1133">Transmembrane helix</keyword>
<comment type="caution">
    <text evidence="2">The sequence shown here is derived from an EMBL/GenBank/DDBJ whole genome shotgun (WGS) entry which is preliminary data.</text>
</comment>
<feature type="transmembrane region" description="Helical" evidence="1">
    <location>
        <begin position="57"/>
        <end position="79"/>
    </location>
</feature>
<evidence type="ECO:0000313" key="2">
    <source>
        <dbReference type="EMBL" id="GAA5495982.1"/>
    </source>
</evidence>
<dbReference type="RefSeq" id="WP_346188714.1">
    <property type="nucleotide sequence ID" value="NZ_BAABRL010000006.1"/>
</dbReference>
<proteinExistence type="predicted"/>
<feature type="transmembrane region" description="Helical" evidence="1">
    <location>
        <begin position="32"/>
        <end position="50"/>
    </location>
</feature>
<gene>
    <name evidence="2" type="ORF">Rhal01_02163</name>
</gene>
<dbReference type="Proteomes" id="UP001424741">
    <property type="component" value="Unassembled WGS sequence"/>
</dbReference>
<evidence type="ECO:0000256" key="1">
    <source>
        <dbReference type="SAM" id="Phobius"/>
    </source>
</evidence>
<feature type="transmembrane region" description="Helical" evidence="1">
    <location>
        <begin position="99"/>
        <end position="119"/>
    </location>
</feature>